<keyword evidence="11 20" id="KW-0479">Metal-binding</keyword>
<proteinExistence type="inferred from homology"/>
<protein>
    <recommendedName>
        <fullName evidence="17 20">Phosphatidylinositol phosphate synthase</fullName>
        <shortName evidence="20">PIP synthase</shortName>
        <ecNumber evidence="20">2.7.8.-</ecNumber>
    </recommendedName>
    <alternativeName>
        <fullName evidence="18 20">CDP-diacylglycerol--D-myo-inositol-3-phosphate 3-phosphatidyltransferase</fullName>
    </alternativeName>
</protein>
<evidence type="ECO:0000256" key="5">
    <source>
        <dbReference type="ARBA" id="ARBA00010441"/>
    </source>
</evidence>
<comment type="caution">
    <text evidence="23">The sequence shown here is derived from an EMBL/GenBank/DDBJ whole genome shotgun (WGS) entry which is preliminary data.</text>
</comment>
<reference evidence="23 24" key="1">
    <citation type="submission" date="2014-01" db="EMBL/GenBank/DDBJ databases">
        <authorList>
            <person name="Dobos K."/>
            <person name="Lenaerts A."/>
            <person name="Ordway D."/>
            <person name="DeGroote M.A."/>
            <person name="Parker T."/>
            <person name="Sizemore C."/>
            <person name="Tallon L.J."/>
            <person name="Sadzewicz L.K."/>
            <person name="Sengamalay N."/>
            <person name="Fraser C.M."/>
            <person name="Hine E."/>
            <person name="Shefchek K.A."/>
            <person name="Das S.P."/>
            <person name="Tettelin H."/>
        </authorList>
    </citation>
    <scope>NUCLEOTIDE SEQUENCE [LARGE SCALE GENOMIC DNA]</scope>
    <source>
        <strain evidence="23 24">Harvey</strain>
    </source>
</reference>
<evidence type="ECO:0000313" key="24">
    <source>
        <dbReference type="Proteomes" id="UP000020681"/>
    </source>
</evidence>
<dbReference type="PANTHER" id="PTHR30606:SF10">
    <property type="entry name" value="PHOSPHATIDYLINOSITOL MANNOSIDE ACYLTRANSFERASE"/>
    <property type="match status" value="1"/>
</dbReference>
<feature type="binding site" evidence="20">
    <location>
        <position position="67"/>
    </location>
    <ligand>
        <name>Mg(2+)</name>
        <dbReference type="ChEBI" id="CHEBI:18420"/>
        <label>1</label>
    </ligand>
</feature>
<evidence type="ECO:0000256" key="21">
    <source>
        <dbReference type="RuleBase" id="RU003750"/>
    </source>
</evidence>
<evidence type="ECO:0000256" key="15">
    <source>
        <dbReference type="ARBA" id="ARBA00023315"/>
    </source>
</evidence>
<dbReference type="NCBIfam" id="NF045883">
    <property type="entry name" value="PIPSynth"/>
    <property type="match status" value="1"/>
</dbReference>
<comment type="cofactor">
    <cofactor evidence="20">
        <name>Mg(2+)</name>
        <dbReference type="ChEBI" id="CHEBI:18420"/>
    </cofactor>
    <text evidence="20">Contains a di-nuclear catalytic Mg(2+) center.</text>
</comment>
<organism evidence="23 24">
    <name type="scientific">Mycobacterium ulcerans str. Harvey</name>
    <dbReference type="NCBI Taxonomy" id="1299332"/>
    <lineage>
        <taxon>Bacteria</taxon>
        <taxon>Bacillati</taxon>
        <taxon>Actinomycetota</taxon>
        <taxon>Actinomycetes</taxon>
        <taxon>Mycobacteriales</taxon>
        <taxon>Mycobacteriaceae</taxon>
        <taxon>Mycobacterium</taxon>
        <taxon>Mycobacterium ulcerans group</taxon>
    </lineage>
</organism>
<keyword evidence="20" id="KW-0443">Lipid metabolism</keyword>
<dbReference type="PANTHER" id="PTHR30606">
    <property type="entry name" value="LIPID A BIOSYNTHESIS LAUROYL ACYLTRANSFERASE"/>
    <property type="match status" value="1"/>
</dbReference>
<evidence type="ECO:0000256" key="18">
    <source>
        <dbReference type="ARBA" id="ARBA00033137"/>
    </source>
</evidence>
<evidence type="ECO:0000256" key="2">
    <source>
        <dbReference type="ARBA" id="ARBA00004651"/>
    </source>
</evidence>
<dbReference type="InterPro" id="IPR004960">
    <property type="entry name" value="LipA_acyltrans"/>
</dbReference>
<keyword evidence="20" id="KW-1208">Phospholipid metabolism</keyword>
<dbReference type="GO" id="GO:0003881">
    <property type="term" value="F:CDP-diacylglycerol-inositol 3-phosphatidyltransferase activity"/>
    <property type="evidence" value="ECO:0007669"/>
    <property type="project" value="UniProtKB-EC"/>
</dbReference>
<evidence type="ECO:0000256" key="8">
    <source>
        <dbReference type="ARBA" id="ARBA00022519"/>
    </source>
</evidence>
<dbReference type="InterPro" id="IPR044268">
    <property type="entry name" value="PIP_synthase_PgsA1"/>
</dbReference>
<accession>A0ABN0QUE6</accession>
<feature type="binding site" evidence="20">
    <location>
        <position position="46"/>
    </location>
    <ligand>
        <name>Mg(2+)</name>
        <dbReference type="ChEBI" id="CHEBI:18420"/>
        <label>1</label>
    </ligand>
</feature>
<comment type="similarity">
    <text evidence="5 20 21">Belongs to the CDP-alcohol phosphatidyltransferase class-I family.</text>
</comment>
<dbReference type="NCBIfam" id="NF005919">
    <property type="entry name" value="PRK07920.1"/>
    <property type="match status" value="1"/>
</dbReference>
<keyword evidence="8" id="KW-0997">Cell inner membrane</keyword>
<dbReference type="InterPro" id="IPR000462">
    <property type="entry name" value="CDP-OH_P_trans"/>
</dbReference>
<dbReference type="Pfam" id="PF01066">
    <property type="entry name" value="CDP-OH_P_transf"/>
    <property type="match status" value="1"/>
</dbReference>
<dbReference type="EC" id="2.7.8.-" evidence="20"/>
<sequence>MLRIGLTPDAVTIIGTTASVAGALVLFPMGKLFPGACVVWFFVLFDMLDGAMARERGGGTRFGAVLDAACDRISDGAVFSGLLWWVAFGMRDRLLVVATLICLVTSQVISYIKARAEASGLRGDGGIIERPERLIIVLAGAGVSDFPFIAWPPALPVAMWLLAVTSVITCGQRLYTVWTSPGATDLLVPSAPVRDDDAQGHPRSGDPERPSGDLHPGRPAMGQGSAAAPGRQRYGLGVCGGMADGAGVARVRRAQRLRRRGALRGPPRRAEQLRKNLARVTGVRAGAVPDSLIRASLESYARYWREAFRLPSMNLRKVAAQIDSSIGGKDHLNAGLAAGRGVVLALPHSGNWDMAGVWLAQRHGTFTTVAERLKPESSYRRFIDYRETLGFEVLPLSGGAEPPFEVLCERLRDNRVVCLMAERDLTRTGVEVDFFGEPTRMPAGPAKLAIQTGAALLPTHCWFEPKGWGFQVYPALDCSSGDVEAITQALADRFAANIADHPEDWHMFQPQWLADLSDARRARLREP</sequence>
<evidence type="ECO:0000256" key="22">
    <source>
        <dbReference type="SAM" id="MobiDB-lite"/>
    </source>
</evidence>
<comment type="catalytic activity">
    <reaction evidence="19 20">
        <text>a CDP-1,2-diacyl-sn-glycerol + 1D-myo-inositol 3-phosphate = a 1,2-diacyl-sn-glycero-3-phospho-(1D-myo-inositol-3-phosphate) + CMP + H(+)</text>
        <dbReference type="Rhea" id="RHEA:60504"/>
        <dbReference type="ChEBI" id="CHEBI:15378"/>
        <dbReference type="ChEBI" id="CHEBI:58088"/>
        <dbReference type="ChEBI" id="CHEBI:58332"/>
        <dbReference type="ChEBI" id="CHEBI:58401"/>
        <dbReference type="ChEBI" id="CHEBI:60377"/>
    </reaction>
</comment>
<feature type="binding site" evidence="20">
    <location>
        <position position="49"/>
    </location>
    <ligand>
        <name>Mg(2+)</name>
        <dbReference type="ChEBI" id="CHEBI:18420"/>
        <label>1</label>
    </ligand>
</feature>
<evidence type="ECO:0000256" key="4">
    <source>
        <dbReference type="ARBA" id="ARBA00005189"/>
    </source>
</evidence>
<keyword evidence="20" id="KW-0444">Lipid biosynthesis</keyword>
<keyword evidence="24" id="KW-1185">Reference proteome</keyword>
<comment type="subcellular location">
    <subcellularLocation>
        <location evidence="1">Cell inner membrane</location>
    </subcellularLocation>
    <subcellularLocation>
        <location evidence="2 20">Cell membrane</location>
        <topology evidence="2 20">Multi-pass membrane protein</topology>
    </subcellularLocation>
</comment>
<comment type="pathway">
    <text evidence="4">Lipid metabolism.</text>
</comment>
<keyword evidence="13 20" id="KW-1133">Transmembrane helix</keyword>
<feature type="binding site" evidence="20">
    <location>
        <position position="46"/>
    </location>
    <ligand>
        <name>Mg(2+)</name>
        <dbReference type="ChEBI" id="CHEBI:18420"/>
        <label>2</label>
    </ligand>
</feature>
<evidence type="ECO:0000256" key="13">
    <source>
        <dbReference type="ARBA" id="ARBA00022989"/>
    </source>
</evidence>
<feature type="active site" description="Proton acceptor" evidence="20">
    <location>
        <position position="71"/>
    </location>
</feature>
<dbReference type="Gene3D" id="1.20.120.1760">
    <property type="match status" value="1"/>
</dbReference>
<name>A0ABN0QUE6_MYCUL</name>
<evidence type="ECO:0000256" key="3">
    <source>
        <dbReference type="ARBA" id="ARBA00004805"/>
    </source>
</evidence>
<evidence type="ECO:0000256" key="9">
    <source>
        <dbReference type="ARBA" id="ARBA00022679"/>
    </source>
</evidence>
<comment type="pathway">
    <text evidence="3 20">Phospholipid metabolism; phosphatidylinositol phosphate biosynthesis.</text>
</comment>
<keyword evidence="20" id="KW-0594">Phospholipid biosynthesis</keyword>
<dbReference type="PROSITE" id="PS00379">
    <property type="entry name" value="CDP_ALCOHOL_P_TRANSF"/>
    <property type="match status" value="1"/>
</dbReference>
<comment type="caution">
    <text evidence="20">Lacks conserved residue(s) required for the propagation of feature annotation.</text>
</comment>
<evidence type="ECO:0000256" key="11">
    <source>
        <dbReference type="ARBA" id="ARBA00022723"/>
    </source>
</evidence>
<feature type="binding site" evidence="20">
    <location>
        <position position="60"/>
    </location>
    <ligand>
        <name>a CDP-1,2-diacyl-sn-glycerol</name>
        <dbReference type="ChEBI" id="CHEBI:58332"/>
    </ligand>
</feature>
<comment type="subunit">
    <text evidence="6 20">Homodimer.</text>
</comment>
<keyword evidence="10 20" id="KW-0812">Transmembrane</keyword>
<dbReference type="EMBL" id="JAOL01000144">
    <property type="protein sequence ID" value="EUA88280.1"/>
    <property type="molecule type" value="Genomic_DNA"/>
</dbReference>
<evidence type="ECO:0000313" key="23">
    <source>
        <dbReference type="EMBL" id="EUA88280.1"/>
    </source>
</evidence>
<feature type="binding site" evidence="20">
    <location>
        <position position="50"/>
    </location>
    <ligand>
        <name>a CDP-1,2-diacyl-sn-glycerol</name>
        <dbReference type="ChEBI" id="CHEBI:58332"/>
    </ligand>
</feature>
<gene>
    <name evidence="23" type="primary">pgsA1</name>
    <name evidence="23" type="ORF">I551_5191</name>
</gene>
<comment type="catalytic activity">
    <reaction evidence="16 20">
        <text>1,2-di-(9Z-octadecenoyl)-sn-glycero-3-cytidine-5'-diphosphate + 1D-myo-inositol 3-phosphate = 1,2-di-(9Z-octadecenoyl)-sn-glycero-3-phospho-(1D-myo-inositol-3-phosphate) + CMP + H(+)</text>
        <dbReference type="Rhea" id="RHEA:61216"/>
        <dbReference type="ChEBI" id="CHEBI:15378"/>
        <dbReference type="ChEBI" id="CHEBI:58401"/>
        <dbReference type="ChEBI" id="CHEBI:60377"/>
        <dbReference type="ChEBI" id="CHEBI:85356"/>
        <dbReference type="ChEBI" id="CHEBI:144472"/>
    </reaction>
</comment>
<keyword evidence="15" id="KW-0012">Acyltransferase</keyword>
<keyword evidence="12 20" id="KW-0460">Magnesium</keyword>
<comment type="function">
    <text evidence="20">Catalyzes the conjugation of the 1'-hydroxyl group of D-myo-inositol-3-phosphate (also named L-myo-inositol-1-phosphate) with a lipid tail of cytidine diphosphate diacylglycerol (CDP-DAG), forming phosphatidylinositol phosphate (PIP) and CMP. PIP is a precursor of phosphatidylinositol (PI) which is an essential lipid required for cell wall formation.</text>
</comment>
<evidence type="ECO:0000256" key="1">
    <source>
        <dbReference type="ARBA" id="ARBA00004533"/>
    </source>
</evidence>
<evidence type="ECO:0000256" key="20">
    <source>
        <dbReference type="HAMAP-Rule" id="MF_02241"/>
    </source>
</evidence>
<feature type="binding site" evidence="20">
    <location>
        <position position="54"/>
    </location>
    <ligand>
        <name>a CDP-1,2-diacyl-sn-glycerol</name>
        <dbReference type="ChEBI" id="CHEBI:58332"/>
    </ligand>
</feature>
<dbReference type="CDD" id="cd07984">
    <property type="entry name" value="LPLAT_LABLAT-like"/>
    <property type="match status" value="1"/>
</dbReference>
<evidence type="ECO:0000256" key="7">
    <source>
        <dbReference type="ARBA" id="ARBA00022475"/>
    </source>
</evidence>
<feature type="compositionally biased region" description="Basic and acidic residues" evidence="22">
    <location>
        <begin position="193"/>
        <end position="216"/>
    </location>
</feature>
<dbReference type="Proteomes" id="UP000020681">
    <property type="component" value="Unassembled WGS sequence"/>
</dbReference>
<evidence type="ECO:0000256" key="10">
    <source>
        <dbReference type="ARBA" id="ARBA00022692"/>
    </source>
</evidence>
<dbReference type="Pfam" id="PF03279">
    <property type="entry name" value="Lip_A_acyltrans"/>
    <property type="match status" value="1"/>
</dbReference>
<dbReference type="HAMAP" id="MF_02241">
    <property type="entry name" value="PIP_synthase"/>
    <property type="match status" value="1"/>
</dbReference>
<evidence type="ECO:0000256" key="19">
    <source>
        <dbReference type="ARBA" id="ARBA00048865"/>
    </source>
</evidence>
<evidence type="ECO:0000256" key="14">
    <source>
        <dbReference type="ARBA" id="ARBA00023136"/>
    </source>
</evidence>
<keyword evidence="14 20" id="KW-0472">Membrane</keyword>
<feature type="binding site" evidence="20">
    <location>
        <position position="67"/>
    </location>
    <ligand>
        <name>Mg(2+)</name>
        <dbReference type="ChEBI" id="CHEBI:18420"/>
        <label>2</label>
    </ligand>
</feature>
<evidence type="ECO:0000256" key="17">
    <source>
        <dbReference type="ARBA" id="ARBA00024082"/>
    </source>
</evidence>
<evidence type="ECO:0000256" key="16">
    <source>
        <dbReference type="ARBA" id="ARBA00023935"/>
    </source>
</evidence>
<dbReference type="InterPro" id="IPR048254">
    <property type="entry name" value="CDP_ALCOHOL_P_TRANSF_CS"/>
</dbReference>
<keyword evidence="9 20" id="KW-0808">Transferase</keyword>
<feature type="transmembrane region" description="Helical" evidence="20">
    <location>
        <begin position="133"/>
        <end position="151"/>
    </location>
</feature>
<feature type="transmembrane region" description="Helical" evidence="20">
    <location>
        <begin position="32"/>
        <end position="48"/>
    </location>
</feature>
<evidence type="ECO:0000256" key="6">
    <source>
        <dbReference type="ARBA" id="ARBA00011738"/>
    </source>
</evidence>
<dbReference type="InterPro" id="IPR043130">
    <property type="entry name" value="CDP-OH_PTrfase_TM_dom"/>
</dbReference>
<feature type="transmembrane region" description="Helical" evidence="20">
    <location>
        <begin position="94"/>
        <end position="112"/>
    </location>
</feature>
<keyword evidence="7 20" id="KW-1003">Cell membrane</keyword>
<feature type="binding site" evidence="20">
    <location>
        <begin position="9"/>
        <end position="12"/>
    </location>
    <ligand>
        <name>a CDP-1,2-diacyl-sn-glycerol</name>
        <dbReference type="ChEBI" id="CHEBI:58332"/>
    </ligand>
</feature>
<feature type="region of interest" description="Disordered" evidence="22">
    <location>
        <begin position="188"/>
        <end position="229"/>
    </location>
</feature>
<feature type="binding site" evidence="20">
    <location>
        <position position="71"/>
    </location>
    <ligand>
        <name>Mg(2+)</name>
        <dbReference type="ChEBI" id="CHEBI:18420"/>
        <label>2</label>
    </ligand>
</feature>
<evidence type="ECO:0000256" key="12">
    <source>
        <dbReference type="ARBA" id="ARBA00022842"/>
    </source>
</evidence>